<dbReference type="PROSITE" id="PS00086">
    <property type="entry name" value="CYTOCHROME_P450"/>
    <property type="match status" value="1"/>
</dbReference>
<dbReference type="EMBL" id="PYAC01000001">
    <property type="protein sequence ID" value="RAO25327.1"/>
    <property type="molecule type" value="Genomic_DNA"/>
</dbReference>
<dbReference type="EMBL" id="PYAA01000008">
    <property type="protein sequence ID" value="RAO04215.1"/>
    <property type="molecule type" value="Genomic_DNA"/>
</dbReference>
<dbReference type="GO" id="GO:0005506">
    <property type="term" value="F:iron ion binding"/>
    <property type="evidence" value="ECO:0007669"/>
    <property type="project" value="InterPro"/>
</dbReference>
<dbReference type="Proteomes" id="UP000248966">
    <property type="component" value="Unassembled WGS sequence"/>
</dbReference>
<organism evidence="3 5">
    <name type="scientific">Micromonospora noduli</name>
    <dbReference type="NCBI Taxonomy" id="709876"/>
    <lineage>
        <taxon>Bacteria</taxon>
        <taxon>Bacillati</taxon>
        <taxon>Actinomycetota</taxon>
        <taxon>Actinomycetes</taxon>
        <taxon>Micromonosporales</taxon>
        <taxon>Micromonosporaceae</taxon>
        <taxon>Micromonospora</taxon>
    </lineage>
</organism>
<dbReference type="InterPro" id="IPR001128">
    <property type="entry name" value="Cyt_P450"/>
</dbReference>
<keyword evidence="2" id="KW-0479">Metal-binding</keyword>
<evidence type="ECO:0000256" key="1">
    <source>
        <dbReference type="ARBA" id="ARBA00010617"/>
    </source>
</evidence>
<keyword evidence="2" id="KW-0408">Iron</keyword>
<sequence>MRLSSGAEHVDLTTVNLYDPSWYATGDPHSAWRQLRAEQPVYWQQLPDGRGFWVLTRHADVCRVLRNFRDFTSEDGNLLTTLGQRDIAGGKMLAVTDPPRHTAIKRQIIGCFTPATVAAMEPQIRLLARRMFVPGLDGQVFDLAAQTAVFPIAITALLMGIDPAHWHRLRTFAYVAIADQDPDVTSGRRDHALEWSHSEIFSYFAGELANKPAARADLIGAIANATVDGCPLSQQEMLFNSYSVLLGATVTTSHAANVAVLALAENPGADERWRATGCTDTLVEEVLRWSSPANHFLRHATRSIEIAGTTIRAGDPVTVWLGAANRDEEVFERPYDFDVNRDPRAHIAFGVGAHRCIGAPLARLALRVFAEETRDLVESFEIAGPVDHLASNFIAGIKRLPVRVRLKRNGATALAGLTPLNDDAGERGQRWERAITR</sequence>
<protein>
    <submittedName>
        <fullName evidence="3">Linalool 8-monooxygenase</fullName>
    </submittedName>
</protein>
<name>A0A328N6U8_9ACTN</name>
<evidence type="ECO:0000256" key="2">
    <source>
        <dbReference type="RuleBase" id="RU000461"/>
    </source>
</evidence>
<proteinExistence type="inferred from homology"/>
<dbReference type="RefSeq" id="WP_112583081.1">
    <property type="nucleotide sequence ID" value="NZ_PYAE01000067.1"/>
</dbReference>
<evidence type="ECO:0000313" key="4">
    <source>
        <dbReference type="EMBL" id="RAO25327.1"/>
    </source>
</evidence>
<comment type="similarity">
    <text evidence="1 2">Belongs to the cytochrome P450 family.</text>
</comment>
<dbReference type="InterPro" id="IPR017972">
    <property type="entry name" value="Cyt_P450_CS"/>
</dbReference>
<dbReference type="SUPFAM" id="SSF48264">
    <property type="entry name" value="Cytochrome P450"/>
    <property type="match status" value="1"/>
</dbReference>
<dbReference type="PRINTS" id="PR00359">
    <property type="entry name" value="BP450"/>
</dbReference>
<reference evidence="5 6" key="1">
    <citation type="submission" date="2018-03" db="EMBL/GenBank/DDBJ databases">
        <title>Defining the species Micromonospora saelicesensis and Micromonospora noduli under the framework of genomics.</title>
        <authorList>
            <person name="Riesco R."/>
            <person name="Trujillo M.E."/>
        </authorList>
    </citation>
    <scope>NUCLEOTIDE SEQUENCE [LARGE SCALE GENOMIC DNA]</scope>
    <source>
        <strain evidence="3 5">LAH08</strain>
        <strain evidence="4 6">MED15</strain>
    </source>
</reference>
<dbReference type="AlphaFoldDB" id="A0A328N6U8"/>
<dbReference type="Pfam" id="PF00067">
    <property type="entry name" value="p450"/>
    <property type="match status" value="1"/>
</dbReference>
<dbReference type="GO" id="GO:0008395">
    <property type="term" value="F:steroid hydroxylase activity"/>
    <property type="evidence" value="ECO:0007669"/>
    <property type="project" value="TreeGrafter"/>
</dbReference>
<dbReference type="Gene3D" id="1.10.630.10">
    <property type="entry name" value="Cytochrome P450"/>
    <property type="match status" value="1"/>
</dbReference>
<gene>
    <name evidence="3" type="ORF">LAH08_01563</name>
    <name evidence="4" type="ORF">MED15_01090</name>
</gene>
<dbReference type="GO" id="GO:0036199">
    <property type="term" value="F:cholest-4-en-3-one 26-monooxygenase activity"/>
    <property type="evidence" value="ECO:0007669"/>
    <property type="project" value="TreeGrafter"/>
</dbReference>
<dbReference type="GO" id="GO:0020037">
    <property type="term" value="F:heme binding"/>
    <property type="evidence" value="ECO:0007669"/>
    <property type="project" value="InterPro"/>
</dbReference>
<evidence type="ECO:0000313" key="6">
    <source>
        <dbReference type="Proteomes" id="UP000249045"/>
    </source>
</evidence>
<dbReference type="PANTHER" id="PTHR46696">
    <property type="entry name" value="P450, PUTATIVE (EUROFUNG)-RELATED"/>
    <property type="match status" value="1"/>
</dbReference>
<evidence type="ECO:0000313" key="3">
    <source>
        <dbReference type="EMBL" id="RAO04215.1"/>
    </source>
</evidence>
<keyword evidence="2" id="KW-0560">Oxidoreductase</keyword>
<dbReference type="Proteomes" id="UP000249045">
    <property type="component" value="Unassembled WGS sequence"/>
</dbReference>
<keyword evidence="6" id="KW-1185">Reference proteome</keyword>
<accession>A0A328N6U8</accession>
<dbReference type="GO" id="GO:0006707">
    <property type="term" value="P:cholesterol catabolic process"/>
    <property type="evidence" value="ECO:0007669"/>
    <property type="project" value="TreeGrafter"/>
</dbReference>
<dbReference type="InterPro" id="IPR036396">
    <property type="entry name" value="Cyt_P450_sf"/>
</dbReference>
<dbReference type="PANTHER" id="PTHR46696:SF4">
    <property type="entry name" value="BIOTIN BIOSYNTHESIS CYTOCHROME P450"/>
    <property type="match status" value="1"/>
</dbReference>
<keyword evidence="2 3" id="KW-0503">Monooxygenase</keyword>
<comment type="caution">
    <text evidence="3">The sequence shown here is derived from an EMBL/GenBank/DDBJ whole genome shotgun (WGS) entry which is preliminary data.</text>
</comment>
<evidence type="ECO:0000313" key="5">
    <source>
        <dbReference type="Proteomes" id="UP000248966"/>
    </source>
</evidence>
<keyword evidence="2" id="KW-0349">Heme</keyword>
<dbReference type="InterPro" id="IPR002397">
    <property type="entry name" value="Cyt_P450_B"/>
</dbReference>